<keyword evidence="2" id="KW-1185">Reference proteome</keyword>
<feature type="non-terminal residue" evidence="1">
    <location>
        <position position="103"/>
    </location>
</feature>
<protein>
    <submittedName>
        <fullName evidence="1">Uncharacterized protein</fullName>
    </submittedName>
</protein>
<organism evidence="1 2">
    <name type="scientific">Effrenium voratum</name>
    <dbReference type="NCBI Taxonomy" id="2562239"/>
    <lineage>
        <taxon>Eukaryota</taxon>
        <taxon>Sar</taxon>
        <taxon>Alveolata</taxon>
        <taxon>Dinophyceae</taxon>
        <taxon>Suessiales</taxon>
        <taxon>Symbiodiniaceae</taxon>
        <taxon>Effrenium</taxon>
    </lineage>
</organism>
<feature type="non-terminal residue" evidence="1">
    <location>
        <position position="1"/>
    </location>
</feature>
<gene>
    <name evidence="1" type="ORF">EVOR1521_LOCUS8844</name>
</gene>
<dbReference type="EMBL" id="CAUJNA010000775">
    <property type="protein sequence ID" value="CAJ1381042.1"/>
    <property type="molecule type" value="Genomic_DNA"/>
</dbReference>
<accession>A0AA36I4U0</accession>
<evidence type="ECO:0000313" key="1">
    <source>
        <dbReference type="EMBL" id="CAJ1381042.1"/>
    </source>
</evidence>
<proteinExistence type="predicted"/>
<dbReference type="AlphaFoldDB" id="A0AA36I4U0"/>
<evidence type="ECO:0000313" key="2">
    <source>
        <dbReference type="Proteomes" id="UP001178507"/>
    </source>
</evidence>
<name>A0AA36I4U0_9DINO</name>
<comment type="caution">
    <text evidence="1">The sequence shown here is derived from an EMBL/GenBank/DDBJ whole genome shotgun (WGS) entry which is preliminary data.</text>
</comment>
<dbReference type="Proteomes" id="UP001178507">
    <property type="component" value="Unassembled WGS sequence"/>
</dbReference>
<reference evidence="1" key="1">
    <citation type="submission" date="2023-08" db="EMBL/GenBank/DDBJ databases">
        <authorList>
            <person name="Chen Y."/>
            <person name="Shah S."/>
            <person name="Dougan E. K."/>
            <person name="Thang M."/>
            <person name="Chan C."/>
        </authorList>
    </citation>
    <scope>NUCLEOTIDE SEQUENCE</scope>
</reference>
<sequence length="103" mass="9949">FFGSAEGPAKRRSFPLVKASGEKILAMRNCKAALAAGTLGALACTYDTSFVALGKAVTSSKEPGPARAKPSAQGAATPLATGMAAAGLAGAAAAAAGSSRPAR</sequence>